<dbReference type="PANTHER" id="PTHR30529">
    <property type="entry name" value="CYTOCHROME B561"/>
    <property type="match status" value="1"/>
</dbReference>
<keyword evidence="5" id="KW-0349">Heme</keyword>
<evidence type="ECO:0000256" key="6">
    <source>
        <dbReference type="ARBA" id="ARBA00022692"/>
    </source>
</evidence>
<keyword evidence="3" id="KW-0813">Transport</keyword>
<protein>
    <submittedName>
        <fullName evidence="15">Cytochrome b</fullName>
    </submittedName>
</protein>
<reference evidence="15" key="1">
    <citation type="submission" date="2022-07" db="EMBL/GenBank/DDBJ databases">
        <title>Parvularcula maris sp. nov., an algicidal bacterium isolated from seawater.</title>
        <authorList>
            <person name="Li F."/>
        </authorList>
    </citation>
    <scope>NUCLEOTIDE SEQUENCE</scope>
    <source>
        <strain evidence="15">BGMRC 0090</strain>
    </source>
</reference>
<dbReference type="AlphaFoldDB" id="A0A9X2L9F6"/>
<comment type="cofactor">
    <cofactor evidence="1">
        <name>heme b</name>
        <dbReference type="ChEBI" id="CHEBI:60344"/>
    </cofactor>
</comment>
<evidence type="ECO:0000256" key="7">
    <source>
        <dbReference type="ARBA" id="ARBA00022723"/>
    </source>
</evidence>
<evidence type="ECO:0000256" key="12">
    <source>
        <dbReference type="ARBA" id="ARBA00037975"/>
    </source>
</evidence>
<feature type="transmembrane region" description="Helical" evidence="13">
    <location>
        <begin position="86"/>
        <end position="109"/>
    </location>
</feature>
<keyword evidence="10" id="KW-0408">Iron</keyword>
<accession>A0A9X2L9F6</accession>
<evidence type="ECO:0000256" key="8">
    <source>
        <dbReference type="ARBA" id="ARBA00022982"/>
    </source>
</evidence>
<evidence type="ECO:0000256" key="2">
    <source>
        <dbReference type="ARBA" id="ARBA00004651"/>
    </source>
</evidence>
<dbReference type="GO" id="GO:0009055">
    <property type="term" value="F:electron transfer activity"/>
    <property type="evidence" value="ECO:0007669"/>
    <property type="project" value="InterPro"/>
</dbReference>
<keyword evidence="8" id="KW-0249">Electron transport</keyword>
<dbReference type="Proteomes" id="UP001142610">
    <property type="component" value="Unassembled WGS sequence"/>
</dbReference>
<dbReference type="SUPFAM" id="SSF81342">
    <property type="entry name" value="Transmembrane di-heme cytochromes"/>
    <property type="match status" value="1"/>
</dbReference>
<comment type="similarity">
    <text evidence="12">Belongs to the cytochrome b561 family.</text>
</comment>
<dbReference type="InterPro" id="IPR052168">
    <property type="entry name" value="Cytochrome_b561_oxidase"/>
</dbReference>
<evidence type="ECO:0000256" key="11">
    <source>
        <dbReference type="ARBA" id="ARBA00023136"/>
    </source>
</evidence>
<gene>
    <name evidence="15" type="ORF">NOG11_08230</name>
</gene>
<organism evidence="15 16">
    <name type="scientific">Parvularcula maris</name>
    <dbReference type="NCBI Taxonomy" id="2965077"/>
    <lineage>
        <taxon>Bacteria</taxon>
        <taxon>Pseudomonadati</taxon>
        <taxon>Pseudomonadota</taxon>
        <taxon>Alphaproteobacteria</taxon>
        <taxon>Parvularculales</taxon>
        <taxon>Parvularculaceae</taxon>
        <taxon>Parvularcula</taxon>
    </lineage>
</organism>
<feature type="domain" description="Cytochrome b561 bacterial/Ni-hydrogenase" evidence="14">
    <location>
        <begin position="7"/>
        <end position="180"/>
    </location>
</feature>
<sequence>MSTETQRYSSVAKALHWLIAVMIIVQIPTGFIMHNLAFSETKYTMYQLHKSFGLIVLTLSLLRLGWRLTHKAPALPDHMKPWERVLARITHVGFYALIIGIPLTGWLMVSASPLGIDTKIFYVIPVPHWPVPVGEAAESFWIETHEVLAKITIGLLVLHVGGALKHHFVDKDSVLLRMVPSALHSKLRRDSSPKEAH</sequence>
<dbReference type="GO" id="GO:0005886">
    <property type="term" value="C:plasma membrane"/>
    <property type="evidence" value="ECO:0007669"/>
    <property type="project" value="UniProtKB-SubCell"/>
</dbReference>
<evidence type="ECO:0000256" key="4">
    <source>
        <dbReference type="ARBA" id="ARBA00022475"/>
    </source>
</evidence>
<comment type="caution">
    <text evidence="15">The sequence shown here is derived from an EMBL/GenBank/DDBJ whole genome shotgun (WGS) entry which is preliminary data.</text>
</comment>
<evidence type="ECO:0000256" key="5">
    <source>
        <dbReference type="ARBA" id="ARBA00022617"/>
    </source>
</evidence>
<keyword evidence="9 13" id="KW-1133">Transmembrane helix</keyword>
<keyword evidence="11 13" id="KW-0472">Membrane</keyword>
<evidence type="ECO:0000313" key="16">
    <source>
        <dbReference type="Proteomes" id="UP001142610"/>
    </source>
</evidence>
<keyword evidence="16" id="KW-1185">Reference proteome</keyword>
<feature type="transmembrane region" description="Helical" evidence="13">
    <location>
        <begin position="14"/>
        <end position="36"/>
    </location>
</feature>
<dbReference type="EMBL" id="JANIBC010000004">
    <property type="protein sequence ID" value="MCQ8185379.1"/>
    <property type="molecule type" value="Genomic_DNA"/>
</dbReference>
<dbReference type="Gene3D" id="1.20.950.20">
    <property type="entry name" value="Transmembrane di-heme cytochromes, Chain C"/>
    <property type="match status" value="1"/>
</dbReference>
<evidence type="ECO:0000256" key="13">
    <source>
        <dbReference type="SAM" id="Phobius"/>
    </source>
</evidence>
<keyword evidence="7" id="KW-0479">Metal-binding</keyword>
<comment type="subcellular location">
    <subcellularLocation>
        <location evidence="2">Cell membrane</location>
        <topology evidence="2">Multi-pass membrane protein</topology>
    </subcellularLocation>
</comment>
<dbReference type="PANTHER" id="PTHR30529:SF1">
    <property type="entry name" value="CYTOCHROME B561 HOMOLOG 2"/>
    <property type="match status" value="1"/>
</dbReference>
<name>A0A9X2L9F6_9PROT</name>
<dbReference type="RefSeq" id="WP_256619259.1">
    <property type="nucleotide sequence ID" value="NZ_JANIBC010000004.1"/>
</dbReference>
<dbReference type="GO" id="GO:0020037">
    <property type="term" value="F:heme binding"/>
    <property type="evidence" value="ECO:0007669"/>
    <property type="project" value="TreeGrafter"/>
</dbReference>
<evidence type="ECO:0000313" key="15">
    <source>
        <dbReference type="EMBL" id="MCQ8185379.1"/>
    </source>
</evidence>
<dbReference type="InterPro" id="IPR016174">
    <property type="entry name" value="Di-haem_cyt_TM"/>
</dbReference>
<keyword evidence="4" id="KW-1003">Cell membrane</keyword>
<keyword evidence="6 13" id="KW-0812">Transmembrane</keyword>
<dbReference type="GO" id="GO:0046872">
    <property type="term" value="F:metal ion binding"/>
    <property type="evidence" value="ECO:0007669"/>
    <property type="project" value="UniProtKB-KW"/>
</dbReference>
<evidence type="ECO:0000256" key="1">
    <source>
        <dbReference type="ARBA" id="ARBA00001970"/>
    </source>
</evidence>
<evidence type="ECO:0000256" key="9">
    <source>
        <dbReference type="ARBA" id="ARBA00022989"/>
    </source>
</evidence>
<proteinExistence type="inferred from homology"/>
<evidence type="ECO:0000259" key="14">
    <source>
        <dbReference type="Pfam" id="PF01292"/>
    </source>
</evidence>
<dbReference type="Pfam" id="PF01292">
    <property type="entry name" value="Ni_hydr_CYTB"/>
    <property type="match status" value="1"/>
</dbReference>
<dbReference type="GO" id="GO:0022904">
    <property type="term" value="P:respiratory electron transport chain"/>
    <property type="evidence" value="ECO:0007669"/>
    <property type="project" value="InterPro"/>
</dbReference>
<evidence type="ECO:0000256" key="3">
    <source>
        <dbReference type="ARBA" id="ARBA00022448"/>
    </source>
</evidence>
<evidence type="ECO:0000256" key="10">
    <source>
        <dbReference type="ARBA" id="ARBA00023004"/>
    </source>
</evidence>
<dbReference type="InterPro" id="IPR011577">
    <property type="entry name" value="Cyt_b561_bac/Ni-Hgenase"/>
</dbReference>